<dbReference type="Gene3D" id="3.40.50.720">
    <property type="entry name" value="NAD(P)-binding Rossmann-like Domain"/>
    <property type="match status" value="1"/>
</dbReference>
<dbReference type="InterPro" id="IPR051265">
    <property type="entry name" value="HIBADH-related_NP60_sf"/>
</dbReference>
<dbReference type="GO" id="GO:0016491">
    <property type="term" value="F:oxidoreductase activity"/>
    <property type="evidence" value="ECO:0007669"/>
    <property type="project" value="UniProtKB-KW"/>
</dbReference>
<evidence type="ECO:0000256" key="1">
    <source>
        <dbReference type="ARBA" id="ARBA00007598"/>
    </source>
</evidence>
<reference evidence="5 6" key="1">
    <citation type="journal article" date="2011" name="MBio">
        <title>Genome variation in Cryptococcus gattii, an emerging pathogen of immunocompetent hosts.</title>
        <authorList>
            <person name="D'Souza C.A."/>
            <person name="Kronstad J.W."/>
            <person name="Taylor G."/>
            <person name="Warren R."/>
            <person name="Yuen M."/>
            <person name="Hu G."/>
            <person name="Jung W.H."/>
            <person name="Sham A."/>
            <person name="Kidd S.E."/>
            <person name="Tangen K."/>
            <person name="Lee N."/>
            <person name="Zeilmaker T."/>
            <person name="Sawkins J."/>
            <person name="McVicker G."/>
            <person name="Shah S."/>
            <person name="Gnerre S."/>
            <person name="Griggs A."/>
            <person name="Zeng Q."/>
            <person name="Bartlett K."/>
            <person name="Li W."/>
            <person name="Wang X."/>
            <person name="Heitman J."/>
            <person name="Stajich J.E."/>
            <person name="Fraser J.A."/>
            <person name="Meyer W."/>
            <person name="Carter D."/>
            <person name="Schein J."/>
            <person name="Krzywinski M."/>
            <person name="Kwon-Chung K.J."/>
            <person name="Varma A."/>
            <person name="Wang J."/>
            <person name="Brunham R."/>
            <person name="Fyfe M."/>
            <person name="Ouellette B.F."/>
            <person name="Siddiqui A."/>
            <person name="Marra M."/>
            <person name="Jones S."/>
            <person name="Holt R."/>
            <person name="Birren B.W."/>
            <person name="Galagan J.E."/>
            <person name="Cuomo C.A."/>
        </authorList>
    </citation>
    <scope>NUCLEOTIDE SEQUENCE [LARGE SCALE GENOMIC DNA]</scope>
    <source>
        <strain evidence="5 6">R265</strain>
    </source>
</reference>
<dbReference type="AlphaFoldDB" id="A0A095C1A0"/>
<dbReference type="RefSeq" id="XP_062880454.1">
    <property type="nucleotide sequence ID" value="XM_063024384.1"/>
</dbReference>
<protein>
    <recommendedName>
        <fullName evidence="4">6-phosphogluconate dehydrogenase NADP-binding domain-containing protein</fullName>
    </recommendedName>
</protein>
<dbReference type="InterPro" id="IPR013328">
    <property type="entry name" value="6PGD_dom2"/>
</dbReference>
<dbReference type="EMBL" id="CP025762">
    <property type="protein sequence ID" value="KGB74457.1"/>
    <property type="molecule type" value="Genomic_DNA"/>
</dbReference>
<proteinExistence type="inferred from homology"/>
<dbReference type="SUPFAM" id="SSF48179">
    <property type="entry name" value="6-phosphogluconate dehydrogenase C-terminal domain-like"/>
    <property type="match status" value="1"/>
</dbReference>
<name>A0A095C1A0_CRYD2</name>
<dbReference type="GO" id="GO:0050661">
    <property type="term" value="F:NADP binding"/>
    <property type="evidence" value="ECO:0007669"/>
    <property type="project" value="InterPro"/>
</dbReference>
<dbReference type="Gene3D" id="1.10.1040.10">
    <property type="entry name" value="N-(1-d-carboxylethyl)-l-norvaline Dehydrogenase, domain 2"/>
    <property type="match status" value="1"/>
</dbReference>
<dbReference type="VEuPathDB" id="FungiDB:CNBG_0295"/>
<dbReference type="SUPFAM" id="SSF51735">
    <property type="entry name" value="NAD(P)-binding Rossmann-fold domains"/>
    <property type="match status" value="1"/>
</dbReference>
<keyword evidence="6" id="KW-1185">Reference proteome</keyword>
<feature type="active site" evidence="3">
    <location>
        <position position="179"/>
    </location>
</feature>
<dbReference type="STRING" id="294750.A0A095C1A0"/>
<dbReference type="PANTHER" id="PTHR43580:SF8">
    <property type="entry name" value="6-PHOSPHOGLUCONATE DEHYDROGENASE NADP-BINDING DOMAIN-CONTAINING PROTEIN-RELATED"/>
    <property type="match status" value="1"/>
</dbReference>
<evidence type="ECO:0000313" key="5">
    <source>
        <dbReference type="EMBL" id="KGB74457.1"/>
    </source>
</evidence>
<evidence type="ECO:0000256" key="2">
    <source>
        <dbReference type="ARBA" id="ARBA00023002"/>
    </source>
</evidence>
<sequence length="318" mass="33830">MSTRFGYIGLGNMGVPIVRNLAKYAAASGFPSISIWNRSSAKYALVKDAIPDAFYADNVEDVVKKSDIVLSSLLDDKAAEDVFGKMFKATEGRNVIFVDQSSLKAVTSAKLAEQAKSVGATYIASPVFGRPPAAEASKLLIVLSGPANVKSEVKKHLIPAIGDRFVDVGEDVRLATALKSMGNMVLLGWIELLAEAFTLGDAVGLEPSVFNGFIQQLFPAPPLIAYSNLIAKGEFPSGSGFSVNGGLKDARNMMTLGADLGHPCPLPTIQRAHDNLERAKELGGSDQDWSALAVAVREQAGFSPYRDGMNHGQGEKKI</sequence>
<evidence type="ECO:0000313" key="6">
    <source>
        <dbReference type="Proteomes" id="UP000029445"/>
    </source>
</evidence>
<dbReference type="OMA" id="IFSCIAN"/>
<dbReference type="InterPro" id="IPR008927">
    <property type="entry name" value="6-PGluconate_DH-like_C_sf"/>
</dbReference>
<organism evidence="5 6">
    <name type="scientific">Cryptococcus deuterogattii (strain R265)</name>
    <name type="common">Cryptococcus gattii VGII (strain R265)</name>
    <dbReference type="NCBI Taxonomy" id="294750"/>
    <lineage>
        <taxon>Eukaryota</taxon>
        <taxon>Fungi</taxon>
        <taxon>Dikarya</taxon>
        <taxon>Basidiomycota</taxon>
        <taxon>Agaricomycotina</taxon>
        <taxon>Tremellomycetes</taxon>
        <taxon>Tremellales</taxon>
        <taxon>Cryptococcaceae</taxon>
        <taxon>Cryptococcus</taxon>
        <taxon>Cryptococcus gattii species complex</taxon>
    </lineage>
</organism>
<dbReference type="PIRSF" id="PIRSF000103">
    <property type="entry name" value="HIBADH"/>
    <property type="match status" value="1"/>
</dbReference>
<feature type="domain" description="6-phosphogluconate dehydrogenase NADP-binding" evidence="4">
    <location>
        <begin position="5"/>
        <end position="163"/>
    </location>
</feature>
<dbReference type="InterPro" id="IPR036291">
    <property type="entry name" value="NAD(P)-bd_dom_sf"/>
</dbReference>
<evidence type="ECO:0000256" key="3">
    <source>
        <dbReference type="PIRSR" id="PIRSR000103-1"/>
    </source>
</evidence>
<comment type="similarity">
    <text evidence="1">Belongs to the HIBADH-related family. NP60 subfamily.</text>
</comment>
<dbReference type="KEGG" id="cdeu:CNBG_0295"/>
<dbReference type="InterPro" id="IPR006115">
    <property type="entry name" value="6PGDH_NADP-bd"/>
</dbReference>
<evidence type="ECO:0000259" key="4">
    <source>
        <dbReference type="Pfam" id="PF03446"/>
    </source>
</evidence>
<dbReference type="HOGENOM" id="CLU_035117_5_2_1"/>
<keyword evidence="2" id="KW-0560">Oxidoreductase</keyword>
<dbReference type="GeneID" id="88176538"/>
<dbReference type="PANTHER" id="PTHR43580">
    <property type="entry name" value="OXIDOREDUCTASE GLYR1-RELATED"/>
    <property type="match status" value="1"/>
</dbReference>
<dbReference type="Proteomes" id="UP000029445">
    <property type="component" value="Chromosome 4"/>
</dbReference>
<dbReference type="Pfam" id="PF03446">
    <property type="entry name" value="NAD_binding_2"/>
    <property type="match status" value="1"/>
</dbReference>
<dbReference type="InterPro" id="IPR015815">
    <property type="entry name" value="HIBADH-related"/>
</dbReference>
<reference evidence="5 6" key="2">
    <citation type="journal article" date="2018" name="Proc. Natl. Acad. Sci.">
        <title>RNAi is a critical determinant of centromere evolution in closely related fungi.</title>
        <authorList>
            <person name="Yadav V."/>
            <person name="Sun S."/>
            <person name="Billmyre R.B."/>
            <person name="Thimmappa B.C."/>
            <person name="Shea T."/>
            <person name="Lintner R."/>
            <person name="Bakkeren G."/>
            <person name="Cuomo C.A."/>
            <person name="Heitman J."/>
            <person name="Sanyal K."/>
        </authorList>
    </citation>
    <scope>NUCLEOTIDE SEQUENCE [LARGE SCALE GENOMIC DNA]</scope>
    <source>
        <strain evidence="5 6">R265</strain>
    </source>
</reference>
<dbReference type="OrthoDB" id="435038at2759"/>
<gene>
    <name evidence="5" type="ORF">CNBG_0295</name>
</gene>
<accession>A0A095C1A0</accession>